<name>A0AAN6WI45_9PEZI</name>
<dbReference type="PANTHER" id="PTHR10039:SF5">
    <property type="entry name" value="NACHT DOMAIN-CONTAINING PROTEIN"/>
    <property type="match status" value="1"/>
</dbReference>
<dbReference type="Proteomes" id="UP001302321">
    <property type="component" value="Unassembled WGS sequence"/>
</dbReference>
<evidence type="ECO:0000313" key="4">
    <source>
        <dbReference type="Proteomes" id="UP001302321"/>
    </source>
</evidence>
<reference evidence="3" key="2">
    <citation type="submission" date="2023-05" db="EMBL/GenBank/DDBJ databases">
        <authorList>
            <consortium name="Lawrence Berkeley National Laboratory"/>
            <person name="Steindorff A."/>
            <person name="Hensen N."/>
            <person name="Bonometti L."/>
            <person name="Westerberg I."/>
            <person name="Brannstrom I.O."/>
            <person name="Guillou S."/>
            <person name="Cros-Aarteil S."/>
            <person name="Calhoun S."/>
            <person name="Haridas S."/>
            <person name="Kuo A."/>
            <person name="Mondo S."/>
            <person name="Pangilinan J."/>
            <person name="Riley R."/>
            <person name="Labutti K."/>
            <person name="Andreopoulos B."/>
            <person name="Lipzen A."/>
            <person name="Chen C."/>
            <person name="Yanf M."/>
            <person name="Daum C."/>
            <person name="Ng V."/>
            <person name="Clum A."/>
            <person name="Ohm R."/>
            <person name="Martin F."/>
            <person name="Silar P."/>
            <person name="Natvig D."/>
            <person name="Lalanne C."/>
            <person name="Gautier V."/>
            <person name="Ament-Velasquez S.L."/>
            <person name="Kruys A."/>
            <person name="Hutchinson M.I."/>
            <person name="Powell A.J."/>
            <person name="Barry K."/>
            <person name="Miller A.N."/>
            <person name="Grigoriev I.V."/>
            <person name="Debuchy R."/>
            <person name="Gladieux P."/>
            <person name="Thoren M.H."/>
            <person name="Johannesson H."/>
        </authorList>
    </citation>
    <scope>NUCLEOTIDE SEQUENCE</scope>
    <source>
        <strain evidence="3">CBS 892.96</strain>
    </source>
</reference>
<proteinExistence type="predicted"/>
<keyword evidence="4" id="KW-1185">Reference proteome</keyword>
<dbReference type="PANTHER" id="PTHR10039">
    <property type="entry name" value="AMELOGENIN"/>
    <property type="match status" value="1"/>
</dbReference>
<evidence type="ECO:0000259" key="2">
    <source>
        <dbReference type="Pfam" id="PF24883"/>
    </source>
</evidence>
<dbReference type="Pfam" id="PF24883">
    <property type="entry name" value="NPHP3_N"/>
    <property type="match status" value="1"/>
</dbReference>
<organism evidence="3 4">
    <name type="scientific">Triangularia setosa</name>
    <dbReference type="NCBI Taxonomy" id="2587417"/>
    <lineage>
        <taxon>Eukaryota</taxon>
        <taxon>Fungi</taxon>
        <taxon>Dikarya</taxon>
        <taxon>Ascomycota</taxon>
        <taxon>Pezizomycotina</taxon>
        <taxon>Sordariomycetes</taxon>
        <taxon>Sordariomycetidae</taxon>
        <taxon>Sordariales</taxon>
        <taxon>Podosporaceae</taxon>
        <taxon>Triangularia</taxon>
    </lineage>
</organism>
<evidence type="ECO:0000313" key="3">
    <source>
        <dbReference type="EMBL" id="KAK4180837.1"/>
    </source>
</evidence>
<dbReference type="EMBL" id="MU866093">
    <property type="protein sequence ID" value="KAK4180837.1"/>
    <property type="molecule type" value="Genomic_DNA"/>
</dbReference>
<gene>
    <name evidence="3" type="ORF">QBC36DRAFT_342552</name>
</gene>
<protein>
    <recommendedName>
        <fullName evidence="2">Nephrocystin 3-like N-terminal domain-containing protein</fullName>
    </recommendedName>
</protein>
<feature type="domain" description="Nephrocystin 3-like N-terminal" evidence="2">
    <location>
        <begin position="57"/>
        <end position="151"/>
    </location>
</feature>
<accession>A0AAN6WI45</accession>
<sequence>MEDVAVLPNESNARPEIFREYRSHIINSLYFGSILRCEEDISQPHKATCRWGGAMWSSFPSWLEDPLVNSIYWIKRKPGAGKPTLMKYIVEHPTSKLHLQQWPSEKALLSGTVYFWNAGDEMQKSREGLLQTLLHPILKQIPGFTPTVCPRKWALPQILGASSPSKLPKWKFPELMEAFIAFEGNHGSVFELIRTVSAEVGTKIIFSSRLWNIFRDQFDTNPSLKVERLTELDIRTFVNSEFEQTKGYIELRESNPKEAERLVSNIISKAQGVFLRVNLVVRELCVGFREGNRLSDL</sequence>
<dbReference type="InterPro" id="IPR056884">
    <property type="entry name" value="NPHP3-like_N"/>
</dbReference>
<comment type="caution">
    <text evidence="3">The sequence shown here is derived from an EMBL/GenBank/DDBJ whole genome shotgun (WGS) entry which is preliminary data.</text>
</comment>
<reference evidence="3" key="1">
    <citation type="journal article" date="2023" name="Mol. Phylogenet. Evol.">
        <title>Genome-scale phylogeny and comparative genomics of the fungal order Sordariales.</title>
        <authorList>
            <person name="Hensen N."/>
            <person name="Bonometti L."/>
            <person name="Westerberg I."/>
            <person name="Brannstrom I.O."/>
            <person name="Guillou S."/>
            <person name="Cros-Aarteil S."/>
            <person name="Calhoun S."/>
            <person name="Haridas S."/>
            <person name="Kuo A."/>
            <person name="Mondo S."/>
            <person name="Pangilinan J."/>
            <person name="Riley R."/>
            <person name="LaButti K."/>
            <person name="Andreopoulos B."/>
            <person name="Lipzen A."/>
            <person name="Chen C."/>
            <person name="Yan M."/>
            <person name="Daum C."/>
            <person name="Ng V."/>
            <person name="Clum A."/>
            <person name="Steindorff A."/>
            <person name="Ohm R.A."/>
            <person name="Martin F."/>
            <person name="Silar P."/>
            <person name="Natvig D.O."/>
            <person name="Lalanne C."/>
            <person name="Gautier V."/>
            <person name="Ament-Velasquez S.L."/>
            <person name="Kruys A."/>
            <person name="Hutchinson M.I."/>
            <person name="Powell A.J."/>
            <person name="Barry K."/>
            <person name="Miller A.N."/>
            <person name="Grigoriev I.V."/>
            <person name="Debuchy R."/>
            <person name="Gladieux P."/>
            <person name="Hiltunen Thoren M."/>
            <person name="Johannesson H."/>
        </authorList>
    </citation>
    <scope>NUCLEOTIDE SEQUENCE</scope>
    <source>
        <strain evidence="3">CBS 892.96</strain>
    </source>
</reference>
<dbReference type="AlphaFoldDB" id="A0AAN6WI45"/>
<evidence type="ECO:0000256" key="1">
    <source>
        <dbReference type="ARBA" id="ARBA00022737"/>
    </source>
</evidence>
<keyword evidence="1" id="KW-0677">Repeat</keyword>